<comment type="caution">
    <text evidence="2">The sequence shown here is derived from an EMBL/GenBank/DDBJ whole genome shotgun (WGS) entry which is preliminary data.</text>
</comment>
<accession>A0A1G2DBS8</accession>
<proteinExistence type="predicted"/>
<protein>
    <recommendedName>
        <fullName evidence="4">Prepilin-type N-terminal cleavage/methylation domain-containing protein</fullName>
    </recommendedName>
</protein>
<dbReference type="AlphaFoldDB" id="A0A1G2DBS8"/>
<dbReference type="EMBL" id="MHLN01000026">
    <property type="protein sequence ID" value="OGZ11087.1"/>
    <property type="molecule type" value="Genomic_DNA"/>
</dbReference>
<dbReference type="Proteomes" id="UP000178099">
    <property type="component" value="Unassembled WGS sequence"/>
</dbReference>
<evidence type="ECO:0000256" key="1">
    <source>
        <dbReference type="SAM" id="Phobius"/>
    </source>
</evidence>
<evidence type="ECO:0008006" key="4">
    <source>
        <dbReference type="Google" id="ProtNLM"/>
    </source>
</evidence>
<gene>
    <name evidence="2" type="ORF">A3D67_01080</name>
</gene>
<keyword evidence="1" id="KW-0812">Transmembrane</keyword>
<evidence type="ECO:0000313" key="3">
    <source>
        <dbReference type="Proteomes" id="UP000178099"/>
    </source>
</evidence>
<name>A0A1G2DBS8_9BACT</name>
<reference evidence="2 3" key="1">
    <citation type="journal article" date="2016" name="Nat. Commun.">
        <title>Thousands of microbial genomes shed light on interconnected biogeochemical processes in an aquifer system.</title>
        <authorList>
            <person name="Anantharaman K."/>
            <person name="Brown C.T."/>
            <person name="Hug L.A."/>
            <person name="Sharon I."/>
            <person name="Castelle C.J."/>
            <person name="Probst A.J."/>
            <person name="Thomas B.C."/>
            <person name="Singh A."/>
            <person name="Wilkins M.J."/>
            <person name="Karaoz U."/>
            <person name="Brodie E.L."/>
            <person name="Williams K.H."/>
            <person name="Hubbard S.S."/>
            <person name="Banfield J.F."/>
        </authorList>
    </citation>
    <scope>NUCLEOTIDE SEQUENCE [LARGE SCALE GENOMIC DNA]</scope>
</reference>
<keyword evidence="1" id="KW-1133">Transmembrane helix</keyword>
<sequence>MRAHTIRTNSGMTLLEAVVYVGILATLFTVVVHTVIVSMGAFDRAHATRILASESAQAFSRMLYEIRLAGAVDAEESVFGVSPGTLSLTTQVSSADDTPTTKEFSLSSGVLGLSRGGGAVGALTDGITVTKLIFRQVGVRAVRVEMTVQSSYKKFTDTRKFYGTAILRGAY</sequence>
<feature type="transmembrane region" description="Helical" evidence="1">
    <location>
        <begin position="17"/>
        <end position="42"/>
    </location>
</feature>
<organism evidence="2 3">
    <name type="scientific">Candidatus Lloydbacteria bacterium RIFCSPHIGHO2_02_FULL_51_22</name>
    <dbReference type="NCBI Taxonomy" id="1798663"/>
    <lineage>
        <taxon>Bacteria</taxon>
        <taxon>Candidatus Lloydiibacteriota</taxon>
    </lineage>
</organism>
<evidence type="ECO:0000313" key="2">
    <source>
        <dbReference type="EMBL" id="OGZ11087.1"/>
    </source>
</evidence>
<keyword evidence="1" id="KW-0472">Membrane</keyword>